<dbReference type="EMBL" id="JAPFFF010000012">
    <property type="protein sequence ID" value="KAK8875711.1"/>
    <property type="molecule type" value="Genomic_DNA"/>
</dbReference>
<keyword evidence="3" id="KW-1185">Reference proteome</keyword>
<name>A0ABR2JE59_9EUKA</name>
<dbReference type="SMART" id="SM00176">
    <property type="entry name" value="RAN"/>
    <property type="match status" value="1"/>
</dbReference>
<dbReference type="SMART" id="SM00175">
    <property type="entry name" value="RAB"/>
    <property type="match status" value="1"/>
</dbReference>
<sequence>MKKSTDYKIIIVGDASVGKTSIIMQYHLNTFDPNHHETVGASFIQKQVEVGNELININIWDTAGQEKYRSLVPMYTRNASCAMIVFDVMNERSYEILASWYQQVKEEAPENCRIVIVGNKIDQIPDFEKYKNTDETIKIANFASENNVDIFYVSAKTGKNIRELFNDITQKFPINRAQPQNEAIHISTTEKKSCC</sequence>
<dbReference type="Proteomes" id="UP001470230">
    <property type="component" value="Unassembled WGS sequence"/>
</dbReference>
<reference evidence="2 3" key="1">
    <citation type="submission" date="2024-04" db="EMBL/GenBank/DDBJ databases">
        <title>Tritrichomonas musculus Genome.</title>
        <authorList>
            <person name="Alves-Ferreira E."/>
            <person name="Grigg M."/>
            <person name="Lorenzi H."/>
            <person name="Galac M."/>
        </authorList>
    </citation>
    <scope>NUCLEOTIDE SEQUENCE [LARGE SCALE GENOMIC DNA]</scope>
    <source>
        <strain evidence="2 3">EAF2021</strain>
    </source>
</reference>
<dbReference type="PROSITE" id="PS51421">
    <property type="entry name" value="RAS"/>
    <property type="match status" value="1"/>
</dbReference>
<protein>
    <recommendedName>
        <fullName evidence="4">Small GTP-binding protein</fullName>
    </recommendedName>
</protein>
<dbReference type="Gene3D" id="3.40.50.300">
    <property type="entry name" value="P-loop containing nucleotide triphosphate hydrolases"/>
    <property type="match status" value="1"/>
</dbReference>
<evidence type="ECO:0000313" key="2">
    <source>
        <dbReference type="EMBL" id="KAK8875711.1"/>
    </source>
</evidence>
<keyword evidence="1" id="KW-0547">Nucleotide-binding</keyword>
<dbReference type="InterPro" id="IPR005225">
    <property type="entry name" value="Small_GTP-bd"/>
</dbReference>
<proteinExistence type="predicted"/>
<dbReference type="PROSITE" id="PS51419">
    <property type="entry name" value="RAB"/>
    <property type="match status" value="1"/>
</dbReference>
<dbReference type="PRINTS" id="PR00449">
    <property type="entry name" value="RASTRNSFRMNG"/>
</dbReference>
<dbReference type="InterPro" id="IPR001806">
    <property type="entry name" value="Small_GTPase"/>
</dbReference>
<dbReference type="InterPro" id="IPR027417">
    <property type="entry name" value="P-loop_NTPase"/>
</dbReference>
<evidence type="ECO:0000313" key="3">
    <source>
        <dbReference type="Proteomes" id="UP001470230"/>
    </source>
</evidence>
<dbReference type="PANTHER" id="PTHR47978">
    <property type="match status" value="1"/>
</dbReference>
<evidence type="ECO:0000256" key="1">
    <source>
        <dbReference type="ARBA" id="ARBA00022741"/>
    </source>
</evidence>
<dbReference type="SMART" id="SM00174">
    <property type="entry name" value="RHO"/>
    <property type="match status" value="1"/>
</dbReference>
<dbReference type="CDD" id="cd00154">
    <property type="entry name" value="Rab"/>
    <property type="match status" value="1"/>
</dbReference>
<comment type="caution">
    <text evidence="2">The sequence shown here is derived from an EMBL/GenBank/DDBJ whole genome shotgun (WGS) entry which is preliminary data.</text>
</comment>
<dbReference type="Pfam" id="PF00071">
    <property type="entry name" value="Ras"/>
    <property type="match status" value="1"/>
</dbReference>
<dbReference type="SMART" id="SM00173">
    <property type="entry name" value="RAS"/>
    <property type="match status" value="1"/>
</dbReference>
<accession>A0ABR2JE59</accession>
<dbReference type="NCBIfam" id="TIGR00231">
    <property type="entry name" value="small_GTP"/>
    <property type="match status" value="1"/>
</dbReference>
<evidence type="ECO:0008006" key="4">
    <source>
        <dbReference type="Google" id="ProtNLM"/>
    </source>
</evidence>
<gene>
    <name evidence="2" type="ORF">M9Y10_005886</name>
</gene>
<organism evidence="2 3">
    <name type="scientific">Tritrichomonas musculus</name>
    <dbReference type="NCBI Taxonomy" id="1915356"/>
    <lineage>
        <taxon>Eukaryota</taxon>
        <taxon>Metamonada</taxon>
        <taxon>Parabasalia</taxon>
        <taxon>Tritrichomonadida</taxon>
        <taxon>Tritrichomonadidae</taxon>
        <taxon>Tritrichomonas</taxon>
    </lineage>
</organism>
<dbReference type="SUPFAM" id="SSF52540">
    <property type="entry name" value="P-loop containing nucleoside triphosphate hydrolases"/>
    <property type="match status" value="1"/>
</dbReference>